<proteinExistence type="predicted"/>
<organism evidence="2 3">
    <name type="scientific">Panicum hallii var. hallii</name>
    <dbReference type="NCBI Taxonomy" id="1504633"/>
    <lineage>
        <taxon>Eukaryota</taxon>
        <taxon>Viridiplantae</taxon>
        <taxon>Streptophyta</taxon>
        <taxon>Embryophyta</taxon>
        <taxon>Tracheophyta</taxon>
        <taxon>Spermatophyta</taxon>
        <taxon>Magnoliopsida</taxon>
        <taxon>Liliopsida</taxon>
        <taxon>Poales</taxon>
        <taxon>Poaceae</taxon>
        <taxon>PACMAD clade</taxon>
        <taxon>Panicoideae</taxon>
        <taxon>Panicodae</taxon>
        <taxon>Paniceae</taxon>
        <taxon>Panicinae</taxon>
        <taxon>Panicum</taxon>
        <taxon>Panicum sect. Panicum</taxon>
    </lineage>
</organism>
<reference evidence="2 3" key="1">
    <citation type="submission" date="2018-04" db="EMBL/GenBank/DDBJ databases">
        <title>WGS assembly of Panicum hallii var. hallii HAL2.</title>
        <authorList>
            <person name="Lovell J."/>
            <person name="Jenkins J."/>
            <person name="Lowry D."/>
            <person name="Mamidi S."/>
            <person name="Sreedasyam A."/>
            <person name="Weng X."/>
            <person name="Barry K."/>
            <person name="Bonette J."/>
            <person name="Campitelli B."/>
            <person name="Daum C."/>
            <person name="Gordon S."/>
            <person name="Gould B."/>
            <person name="Lipzen A."/>
            <person name="MacQueen A."/>
            <person name="Palacio-Mejia J."/>
            <person name="Plott C."/>
            <person name="Shakirov E."/>
            <person name="Shu S."/>
            <person name="Yoshinaga Y."/>
            <person name="Zane M."/>
            <person name="Rokhsar D."/>
            <person name="Grimwood J."/>
            <person name="Schmutz J."/>
            <person name="Juenger T."/>
        </authorList>
    </citation>
    <scope>NUCLEOTIDE SEQUENCE [LARGE SCALE GENOMIC DNA]</scope>
    <source>
        <strain evidence="3">cv. HAL2</strain>
    </source>
</reference>
<dbReference type="EMBL" id="CM009755">
    <property type="protein sequence ID" value="PUZ47980.1"/>
    <property type="molecule type" value="Genomic_DNA"/>
</dbReference>
<sequence>MGTTDGNAGKICVRFDAVWRAPSDLESSGFGTSKNLGPGPASTLQFNRLGVAAVIDERRALQPQSSHGSSSRCTGVKMGYLSSLLQEWIREGFRHECTQQLTNSDIYGREDVQESITMQLLSDDRKYKPCVICLAAKRGAGKTTLVRAVYNDQRVCGAFDLRLWLCMSEKFEGYKGIMTAILEHATQVQCDVMELKFLRQLVQDELREREFLLVLEDCHIEHPGFWRNITEILMFGDKRSAIIITTKSEDFTKRLCSKPLPKISQYFYNLSPPRDEHGLQILQQCACGDGDSAGRDHGRVISNVLYHCGGNPLHVKAICGLLCHAKSALQQLGNLKKSFSPDLKLCHNILPEHLKLRLALCSFVSKRFCIQKTSSN</sequence>
<dbReference type="PANTHER" id="PTHR36766:SF40">
    <property type="entry name" value="DISEASE RESISTANCE PROTEIN RGA3"/>
    <property type="match status" value="1"/>
</dbReference>
<evidence type="ECO:0000313" key="3">
    <source>
        <dbReference type="Proteomes" id="UP000244336"/>
    </source>
</evidence>
<dbReference type="SUPFAM" id="SSF52540">
    <property type="entry name" value="P-loop containing nucleoside triphosphate hydrolases"/>
    <property type="match status" value="1"/>
</dbReference>
<gene>
    <name evidence="2" type="ORF">GQ55_7G209200</name>
</gene>
<dbReference type="PRINTS" id="PR00364">
    <property type="entry name" value="DISEASERSIST"/>
</dbReference>
<name>A0A2T7CXA6_9POAL</name>
<dbReference type="PANTHER" id="PTHR36766">
    <property type="entry name" value="PLANT BROAD-SPECTRUM MILDEW RESISTANCE PROTEIN RPW8"/>
    <property type="match status" value="1"/>
</dbReference>
<evidence type="ECO:0000313" key="2">
    <source>
        <dbReference type="EMBL" id="PUZ47980.1"/>
    </source>
</evidence>
<dbReference type="STRING" id="1504633.A0A2T7CXA6"/>
<protein>
    <recommendedName>
        <fullName evidence="1">NB-ARC domain-containing protein</fullName>
    </recommendedName>
</protein>
<keyword evidence="3" id="KW-1185">Reference proteome</keyword>
<dbReference type="GO" id="GO:0043531">
    <property type="term" value="F:ADP binding"/>
    <property type="evidence" value="ECO:0007669"/>
    <property type="project" value="InterPro"/>
</dbReference>
<dbReference type="Pfam" id="PF00931">
    <property type="entry name" value="NB-ARC"/>
    <property type="match status" value="1"/>
</dbReference>
<dbReference type="Proteomes" id="UP000244336">
    <property type="component" value="Chromosome 7"/>
</dbReference>
<dbReference type="Gene3D" id="3.40.50.300">
    <property type="entry name" value="P-loop containing nucleotide triphosphate hydrolases"/>
    <property type="match status" value="1"/>
</dbReference>
<dbReference type="InterPro" id="IPR027417">
    <property type="entry name" value="P-loop_NTPase"/>
</dbReference>
<dbReference type="Gramene" id="PUZ47980">
    <property type="protein sequence ID" value="PUZ47980"/>
    <property type="gene ID" value="GQ55_7G209200"/>
</dbReference>
<accession>A0A2T7CXA6</accession>
<dbReference type="OrthoDB" id="2973320at2759"/>
<evidence type="ECO:0000259" key="1">
    <source>
        <dbReference type="Pfam" id="PF00931"/>
    </source>
</evidence>
<feature type="domain" description="NB-ARC" evidence="1">
    <location>
        <begin position="110"/>
        <end position="256"/>
    </location>
</feature>
<dbReference type="InterPro" id="IPR002182">
    <property type="entry name" value="NB-ARC"/>
</dbReference>
<dbReference type="AlphaFoldDB" id="A0A2T7CXA6"/>